<keyword evidence="5" id="KW-0539">Nucleus</keyword>
<dbReference type="Proteomes" id="UP001347796">
    <property type="component" value="Unassembled WGS sequence"/>
</dbReference>
<evidence type="ECO:0000313" key="8">
    <source>
        <dbReference type="EMBL" id="KAK6166549.1"/>
    </source>
</evidence>
<feature type="domain" description="MI" evidence="7">
    <location>
        <begin position="722"/>
        <end position="838"/>
    </location>
</feature>
<feature type="compositionally biased region" description="Acidic residues" evidence="6">
    <location>
        <begin position="958"/>
        <end position="969"/>
    </location>
</feature>
<dbReference type="Pfam" id="PF02854">
    <property type="entry name" value="MIF4G"/>
    <property type="match status" value="1"/>
</dbReference>
<feature type="compositionally biased region" description="Basic and acidic residues" evidence="6">
    <location>
        <begin position="1"/>
        <end position="21"/>
    </location>
</feature>
<comment type="caution">
    <text evidence="8">The sequence shown here is derived from an EMBL/GenBank/DDBJ whole genome shotgun (WGS) entry which is preliminary data.</text>
</comment>
<protein>
    <recommendedName>
        <fullName evidence="7">MI domain-containing protein</fullName>
    </recommendedName>
</protein>
<comment type="similarity">
    <text evidence="2">Belongs to the CWC22 family.</text>
</comment>
<feature type="region of interest" description="Disordered" evidence="6">
    <location>
        <begin position="676"/>
        <end position="711"/>
    </location>
</feature>
<evidence type="ECO:0000256" key="1">
    <source>
        <dbReference type="ARBA" id="ARBA00004324"/>
    </source>
</evidence>
<keyword evidence="3" id="KW-0507">mRNA processing</keyword>
<dbReference type="EMBL" id="JAZGQO010000021">
    <property type="protein sequence ID" value="KAK6166549.1"/>
    <property type="molecule type" value="Genomic_DNA"/>
</dbReference>
<feature type="compositionally biased region" description="Basic and acidic residues" evidence="6">
    <location>
        <begin position="171"/>
        <end position="186"/>
    </location>
</feature>
<evidence type="ECO:0000256" key="5">
    <source>
        <dbReference type="ARBA" id="ARBA00023242"/>
    </source>
</evidence>
<dbReference type="InterPro" id="IPR003891">
    <property type="entry name" value="Initiation_fac_eIF4g_MI"/>
</dbReference>
<dbReference type="Gene3D" id="1.25.40.180">
    <property type="match status" value="1"/>
</dbReference>
<evidence type="ECO:0000256" key="4">
    <source>
        <dbReference type="ARBA" id="ARBA00023187"/>
    </source>
</evidence>
<feature type="compositionally biased region" description="Basic and acidic residues" evidence="6">
    <location>
        <begin position="981"/>
        <end position="998"/>
    </location>
</feature>
<dbReference type="Pfam" id="PF02847">
    <property type="entry name" value="MA3"/>
    <property type="match status" value="1"/>
</dbReference>
<dbReference type="InterPro" id="IPR016024">
    <property type="entry name" value="ARM-type_fold"/>
</dbReference>
<proteinExistence type="inferred from homology"/>
<organism evidence="8 9">
    <name type="scientific">Patella caerulea</name>
    <name type="common">Rayed Mediterranean limpet</name>
    <dbReference type="NCBI Taxonomy" id="87958"/>
    <lineage>
        <taxon>Eukaryota</taxon>
        <taxon>Metazoa</taxon>
        <taxon>Spiralia</taxon>
        <taxon>Lophotrochozoa</taxon>
        <taxon>Mollusca</taxon>
        <taxon>Gastropoda</taxon>
        <taxon>Patellogastropoda</taxon>
        <taxon>Patelloidea</taxon>
        <taxon>Patellidae</taxon>
        <taxon>Patella</taxon>
    </lineage>
</organism>
<feature type="compositionally biased region" description="Basic and acidic residues" evidence="6">
    <location>
        <begin position="1074"/>
        <end position="1097"/>
    </location>
</feature>
<dbReference type="GO" id="GO:0000398">
    <property type="term" value="P:mRNA splicing, via spliceosome"/>
    <property type="evidence" value="ECO:0007669"/>
    <property type="project" value="TreeGrafter"/>
</dbReference>
<comment type="subcellular location">
    <subcellularLocation>
        <location evidence="1">Nucleus speckle</location>
    </subcellularLocation>
</comment>
<evidence type="ECO:0000256" key="3">
    <source>
        <dbReference type="ARBA" id="ARBA00022664"/>
    </source>
</evidence>
<dbReference type="SUPFAM" id="SSF48371">
    <property type="entry name" value="ARM repeat"/>
    <property type="match status" value="1"/>
</dbReference>
<dbReference type="InterPro" id="IPR050781">
    <property type="entry name" value="CWC22_splicing_factor"/>
</dbReference>
<feature type="compositionally biased region" description="Low complexity" evidence="6">
    <location>
        <begin position="940"/>
        <end position="957"/>
    </location>
</feature>
<name>A0AAN8IYF8_PATCE</name>
<reference evidence="8 9" key="1">
    <citation type="submission" date="2024-01" db="EMBL/GenBank/DDBJ databases">
        <title>The genome of the rayed Mediterranean limpet Patella caerulea (Linnaeus, 1758).</title>
        <authorList>
            <person name="Anh-Thu Weber A."/>
            <person name="Halstead-Nussloch G."/>
        </authorList>
    </citation>
    <scope>NUCLEOTIDE SEQUENCE [LARGE SCALE GENOMIC DNA]</scope>
    <source>
        <strain evidence="8">AATW-2023a</strain>
        <tissue evidence="8">Whole specimen</tissue>
    </source>
</reference>
<gene>
    <name evidence="8" type="ORF">SNE40_023209</name>
</gene>
<feature type="compositionally biased region" description="Basic and acidic residues" evidence="6">
    <location>
        <begin position="1143"/>
        <end position="1211"/>
    </location>
</feature>
<dbReference type="PANTHER" id="PTHR18034:SF3">
    <property type="entry name" value="PRE-MRNA-SPLICING FACTOR CWC22 HOMOLOG"/>
    <property type="match status" value="1"/>
</dbReference>
<feature type="compositionally biased region" description="Basic and acidic residues" evidence="6">
    <location>
        <begin position="1032"/>
        <end position="1046"/>
    </location>
</feature>
<feature type="region of interest" description="Disordered" evidence="6">
    <location>
        <begin position="1"/>
        <end position="402"/>
    </location>
</feature>
<feature type="compositionally biased region" description="Acidic residues" evidence="6">
    <location>
        <begin position="930"/>
        <end position="939"/>
    </location>
</feature>
<dbReference type="FunFam" id="1.25.40.180:FF:000004">
    <property type="entry name" value="pre-mRNA-splicing factor CWC22 homolog"/>
    <property type="match status" value="1"/>
</dbReference>
<evidence type="ECO:0000256" key="2">
    <source>
        <dbReference type="ARBA" id="ARBA00006856"/>
    </source>
</evidence>
<dbReference type="SMART" id="SM00543">
    <property type="entry name" value="MIF4G"/>
    <property type="match status" value="1"/>
</dbReference>
<keyword evidence="9" id="KW-1185">Reference proteome</keyword>
<evidence type="ECO:0000256" key="6">
    <source>
        <dbReference type="SAM" id="MobiDB-lite"/>
    </source>
</evidence>
<sequence>MPRKRHDTDKTSDSGEEVEKKKTIKSKKMLSKSKNKDSSSEEDSGSSDSDGSNSSSSSSDSSSSGSGSSSPDIPDPPAKERKRVRATKSAESGELSDSDEDSNPRKVKSSVSNTRKTKKRHDSEDSASEQDSDHKDRSKRSEVKTKRGEKLDVKVERLEEEEENFEMEPEPEWKRERNWSSDEEKQNLGQTGSRERQRISEVHLVKQEIDSGKESSGGRRTDRYDHSVSPDVSRYRDRDAPYHRDGRRDDRNERDDRRNRHRDRDIEGRYDRDRRRDERNGGRYDREERQDRDDRYRRNDRRYESHGNDREREKRNDWRNDRDRREGRREEENNEKRSDRRNDRDRREGRREEENNKQENMENTNKDGQVKDGQIKDVSDSTAVVPVTKPPKDDQNIMTRTGGAYIPPARLRMMQQQITDKSSVPYQRMAWEALKKSINGLINKVNIANINFIVQELFQENIVRGRGVLARSIIQAQSASPTFTHVYAALVAIINTKFPQNGELILKRLVIQFRKGFRRNDKTLCLSSTRFLAHLVNQQVAHEVLALEILTLLLYTPTDDSVEIAVGFLKECGQKLQELSPRGVTAIFDRLRNILHEGQIDKRVQYMTEVMFAVRKDNFKDFPSVLESLDLIEEEEQFTHLLSLEQAGDPEDILNVFKADESYLVNEEKYKTLKRGILEESSSDDGSADKSGSESSSDSDSENEDAEAKQTIIDTTETNMVVLRRTIYLTIQSSLHYEECAHKLLKMDLKPGQEVELCNMILDCCSQLRTYEKFFGLLAQRFCQMDKKYVEPFQIIFKEQYETIHRLETSKLRNVAKFFAHLLYTDAISWGVLCCISINEEDTTSASRIFIKLLFQELSEYMGLPKLNDRFKDSTLQPYFEGIMPRDNPKNTRFAINFFTTIGLGGLTEDLRNHLKDVTKQIMEKKEAEQEKEDNESSDSSDSSDSSSSSSSSSGVDSDSESSSSDESDAERKKKIRKKKEKESKKQSERERVKDTVKDHHKLTSTRNNGDAYTDPWERQSNRNNQHRRQRNREIEQENERDLEKAHKSKNKRNKSHREVDEEYDDNYQSVSEKSTERYREKERDQDSDRHRDSEKSRKSHKKHQNSAEYSNSDRKSQNSAEYSNSDRKRHNSDNRNSYRNRQNSDNRNSDRKKQSQNDYSDSDRKRQDRENYSNFERNRQGSAEYSKRSREDDYGRERSVDIDRYGDGNYKRIKREMNEDECYEDSRRKKSYQDDRERSYYNHNKENMDYSPRKRRYDNSSDEEEASVYKKRSKNSRYEQEQSPQRSREHRRR</sequence>
<dbReference type="GO" id="GO:0071013">
    <property type="term" value="C:catalytic step 2 spliceosome"/>
    <property type="evidence" value="ECO:0007669"/>
    <property type="project" value="TreeGrafter"/>
</dbReference>
<feature type="compositionally biased region" description="Basic residues" evidence="6">
    <location>
        <begin position="22"/>
        <end position="33"/>
    </location>
</feature>
<feature type="compositionally biased region" description="Low complexity" evidence="6">
    <location>
        <begin position="46"/>
        <end position="70"/>
    </location>
</feature>
<dbReference type="GO" id="GO:0003723">
    <property type="term" value="F:RNA binding"/>
    <property type="evidence" value="ECO:0007669"/>
    <property type="project" value="InterPro"/>
</dbReference>
<keyword evidence="4" id="KW-0508">mRNA splicing</keyword>
<dbReference type="PROSITE" id="PS51366">
    <property type="entry name" value="MI"/>
    <property type="match status" value="1"/>
</dbReference>
<dbReference type="SMART" id="SM00544">
    <property type="entry name" value="MA3"/>
    <property type="match status" value="1"/>
</dbReference>
<accession>A0AAN8IYF8</accession>
<feature type="compositionally biased region" description="Acidic residues" evidence="6">
    <location>
        <begin position="158"/>
        <end position="170"/>
    </location>
</feature>
<feature type="compositionally biased region" description="Basic and acidic residues" evidence="6">
    <location>
        <begin position="131"/>
        <end position="157"/>
    </location>
</feature>
<feature type="compositionally biased region" description="Basic and acidic residues" evidence="6">
    <location>
        <begin position="1225"/>
        <end position="1253"/>
    </location>
</feature>
<feature type="compositionally biased region" description="Basic residues" evidence="6">
    <location>
        <begin position="1047"/>
        <end position="1056"/>
    </location>
</feature>
<dbReference type="PANTHER" id="PTHR18034">
    <property type="entry name" value="CELL CYCLE CONTROL PROTEIN CWF22-RELATED"/>
    <property type="match status" value="1"/>
</dbReference>
<dbReference type="GO" id="GO:0016607">
    <property type="term" value="C:nuclear speck"/>
    <property type="evidence" value="ECO:0007669"/>
    <property type="project" value="UniProtKB-SubCell"/>
</dbReference>
<evidence type="ECO:0000259" key="7">
    <source>
        <dbReference type="PROSITE" id="PS51366"/>
    </source>
</evidence>
<feature type="compositionally biased region" description="Basic and acidic residues" evidence="6">
    <location>
        <begin position="193"/>
        <end position="379"/>
    </location>
</feature>
<evidence type="ECO:0000313" key="9">
    <source>
        <dbReference type="Proteomes" id="UP001347796"/>
    </source>
</evidence>
<dbReference type="InterPro" id="IPR003890">
    <property type="entry name" value="MIF4G-like_typ-3"/>
</dbReference>
<feature type="region of interest" description="Disordered" evidence="6">
    <location>
        <begin position="925"/>
        <end position="1294"/>
    </location>
</feature>